<dbReference type="PANTHER" id="PTHR46797:SF1">
    <property type="entry name" value="METHYLPHOSPHONATE SYNTHASE"/>
    <property type="match status" value="1"/>
</dbReference>
<dbReference type="GO" id="GO:0003700">
    <property type="term" value="F:DNA-binding transcription factor activity"/>
    <property type="evidence" value="ECO:0007669"/>
    <property type="project" value="TreeGrafter"/>
</dbReference>
<feature type="domain" description="HTH cro/C1-type" evidence="2">
    <location>
        <begin position="15"/>
        <end position="69"/>
    </location>
</feature>
<dbReference type="Pfam" id="PF07883">
    <property type="entry name" value="Cupin_2"/>
    <property type="match status" value="1"/>
</dbReference>
<keyword evidence="1" id="KW-0238">DNA-binding</keyword>
<proteinExistence type="predicted"/>
<accession>A0A7C4AI37</accession>
<dbReference type="Gene3D" id="2.60.120.10">
    <property type="entry name" value="Jelly Rolls"/>
    <property type="match status" value="1"/>
</dbReference>
<dbReference type="InterPro" id="IPR014710">
    <property type="entry name" value="RmlC-like_jellyroll"/>
</dbReference>
<comment type="caution">
    <text evidence="3">The sequence shown here is derived from an EMBL/GenBank/DDBJ whole genome shotgun (WGS) entry which is preliminary data.</text>
</comment>
<dbReference type="CDD" id="cd02209">
    <property type="entry name" value="cupin_XRE_C"/>
    <property type="match status" value="1"/>
</dbReference>
<dbReference type="Gene3D" id="1.10.260.40">
    <property type="entry name" value="lambda repressor-like DNA-binding domains"/>
    <property type="match status" value="1"/>
</dbReference>
<dbReference type="GO" id="GO:0003677">
    <property type="term" value="F:DNA binding"/>
    <property type="evidence" value="ECO:0007669"/>
    <property type="project" value="UniProtKB-KW"/>
</dbReference>
<gene>
    <name evidence="3" type="ORF">ENR59_10210</name>
</gene>
<dbReference type="Pfam" id="PF13560">
    <property type="entry name" value="HTH_31"/>
    <property type="match status" value="1"/>
</dbReference>
<dbReference type="GO" id="GO:0005829">
    <property type="term" value="C:cytosol"/>
    <property type="evidence" value="ECO:0007669"/>
    <property type="project" value="TreeGrafter"/>
</dbReference>
<dbReference type="EMBL" id="DSRP01000711">
    <property type="protein sequence ID" value="HGG93305.1"/>
    <property type="molecule type" value="Genomic_DNA"/>
</dbReference>
<dbReference type="CDD" id="cd00093">
    <property type="entry name" value="HTH_XRE"/>
    <property type="match status" value="1"/>
</dbReference>
<dbReference type="InterPro" id="IPR011051">
    <property type="entry name" value="RmlC_Cupin_sf"/>
</dbReference>
<organism evidence="3">
    <name type="scientific">Fundidesulfovibrio putealis</name>
    <dbReference type="NCBI Taxonomy" id="270496"/>
    <lineage>
        <taxon>Bacteria</taxon>
        <taxon>Pseudomonadati</taxon>
        <taxon>Thermodesulfobacteriota</taxon>
        <taxon>Desulfovibrionia</taxon>
        <taxon>Desulfovibrionales</taxon>
        <taxon>Desulfovibrionaceae</taxon>
        <taxon>Fundidesulfovibrio</taxon>
    </lineage>
</organism>
<dbReference type="InterPro" id="IPR050807">
    <property type="entry name" value="TransReg_Diox_bact_type"/>
</dbReference>
<reference evidence="3" key="1">
    <citation type="journal article" date="2020" name="mSystems">
        <title>Genome- and Community-Level Interaction Insights into Carbon Utilization and Element Cycling Functions of Hydrothermarchaeota in Hydrothermal Sediment.</title>
        <authorList>
            <person name="Zhou Z."/>
            <person name="Liu Y."/>
            <person name="Xu W."/>
            <person name="Pan J."/>
            <person name="Luo Z.H."/>
            <person name="Li M."/>
        </authorList>
    </citation>
    <scope>NUCLEOTIDE SEQUENCE [LARGE SCALE GENOMIC DNA]</scope>
    <source>
        <strain evidence="3">SpSt-413</strain>
    </source>
</reference>
<dbReference type="PROSITE" id="PS50943">
    <property type="entry name" value="HTH_CROC1"/>
    <property type="match status" value="1"/>
</dbReference>
<dbReference type="SUPFAM" id="SSF51182">
    <property type="entry name" value="RmlC-like cupins"/>
    <property type="match status" value="1"/>
</dbReference>
<dbReference type="SUPFAM" id="SSF47413">
    <property type="entry name" value="lambda repressor-like DNA-binding domains"/>
    <property type="match status" value="1"/>
</dbReference>
<dbReference type="SMART" id="SM00530">
    <property type="entry name" value="HTH_XRE"/>
    <property type="match status" value="1"/>
</dbReference>
<name>A0A7C4AI37_9BACT</name>
<protein>
    <submittedName>
        <fullName evidence="3">Cupin domain-containing protein</fullName>
    </submittedName>
</protein>
<dbReference type="InterPro" id="IPR010982">
    <property type="entry name" value="Lambda_DNA-bd_dom_sf"/>
</dbReference>
<dbReference type="InterPro" id="IPR013096">
    <property type="entry name" value="Cupin_2"/>
</dbReference>
<dbReference type="InterPro" id="IPR001387">
    <property type="entry name" value="Cro/C1-type_HTH"/>
</dbReference>
<evidence type="ECO:0000259" key="2">
    <source>
        <dbReference type="PROSITE" id="PS50943"/>
    </source>
</evidence>
<evidence type="ECO:0000313" key="3">
    <source>
        <dbReference type="EMBL" id="HGG93305.1"/>
    </source>
</evidence>
<dbReference type="AlphaFoldDB" id="A0A7C4AI37"/>
<evidence type="ECO:0000256" key="1">
    <source>
        <dbReference type="ARBA" id="ARBA00023125"/>
    </source>
</evidence>
<sequence>MDQTTAARINLGIQLRLARKSKGITLSQLSGAANCSESMLSKIETGKVNPSLDLLHRIATTLGTNISALFAFEANEEVVFKKGTRPQLDIEAFFPGDGIKLESLSPHVAGQLLQAHVHIIAPGGRTSAEGRVHEGEEVGYILQGSLELTVDGKTYHMEEGDSFYFRSDLMHRYDNISDQECRVLWVNTPPTF</sequence>
<dbReference type="PANTHER" id="PTHR46797">
    <property type="entry name" value="HTH-TYPE TRANSCRIPTIONAL REGULATOR"/>
    <property type="match status" value="1"/>
</dbReference>